<evidence type="ECO:0000256" key="6">
    <source>
        <dbReference type="ARBA" id="ARBA00023054"/>
    </source>
</evidence>
<evidence type="ECO:0000256" key="2">
    <source>
        <dbReference type="ARBA" id="ARBA00022525"/>
    </source>
</evidence>
<dbReference type="SMART" id="SM00181">
    <property type="entry name" value="EGF"/>
    <property type="match status" value="5"/>
</dbReference>
<keyword evidence="6" id="KW-0175">Coiled coil</keyword>
<dbReference type="SUPFAM" id="SSF57184">
    <property type="entry name" value="Growth factor receptor domain"/>
    <property type="match status" value="1"/>
</dbReference>
<dbReference type="Ensembl" id="ENSPKIT00000019511.1">
    <property type="protein sequence ID" value="ENSPKIP00000038520.1"/>
    <property type="gene ID" value="ENSPKIG00000016233.1"/>
</dbReference>
<dbReference type="InterPro" id="IPR001881">
    <property type="entry name" value="EGF-like_Ca-bd_dom"/>
</dbReference>
<feature type="signal peptide" evidence="10">
    <location>
        <begin position="1"/>
        <end position="34"/>
    </location>
</feature>
<proteinExistence type="predicted"/>
<evidence type="ECO:0000259" key="11">
    <source>
        <dbReference type="PROSITE" id="PS50026"/>
    </source>
</evidence>
<dbReference type="PROSITE" id="PS50026">
    <property type="entry name" value="EGF_3"/>
    <property type="match status" value="2"/>
</dbReference>
<feature type="chain" id="PRO_5017328654" evidence="10">
    <location>
        <begin position="35"/>
        <end position="717"/>
    </location>
</feature>
<feature type="domain" description="EGF-like" evidence="11">
    <location>
        <begin position="329"/>
        <end position="369"/>
    </location>
</feature>
<dbReference type="GO" id="GO:0005509">
    <property type="term" value="F:calcium ion binding"/>
    <property type="evidence" value="ECO:0007669"/>
    <property type="project" value="InterPro"/>
</dbReference>
<dbReference type="SMART" id="SM00327">
    <property type="entry name" value="VWA"/>
    <property type="match status" value="2"/>
</dbReference>
<dbReference type="PROSITE" id="PS01186">
    <property type="entry name" value="EGF_2"/>
    <property type="match status" value="4"/>
</dbReference>
<feature type="domain" description="EGF-like" evidence="11">
    <location>
        <begin position="411"/>
        <end position="451"/>
    </location>
</feature>
<dbReference type="SMART" id="SM00179">
    <property type="entry name" value="EGF_CA"/>
    <property type="match status" value="5"/>
</dbReference>
<name>A0A3B3T784_9TELE</name>
<dbReference type="Pfam" id="PF12662">
    <property type="entry name" value="cEGF"/>
    <property type="match status" value="2"/>
</dbReference>
<keyword evidence="5" id="KW-0677">Repeat</keyword>
<dbReference type="SUPFAM" id="SSF53300">
    <property type="entry name" value="vWA-like"/>
    <property type="match status" value="2"/>
</dbReference>
<dbReference type="PANTHER" id="PTHR24020:SF35">
    <property type="entry name" value="MATRILIN-2"/>
    <property type="match status" value="1"/>
</dbReference>
<evidence type="ECO:0000256" key="10">
    <source>
        <dbReference type="SAM" id="SignalP"/>
    </source>
</evidence>
<evidence type="ECO:0000256" key="1">
    <source>
        <dbReference type="ARBA" id="ARBA00004613"/>
    </source>
</evidence>
<evidence type="ECO:0000256" key="4">
    <source>
        <dbReference type="ARBA" id="ARBA00022729"/>
    </source>
</evidence>
<accession>A0A3B3T784</accession>
<keyword evidence="2" id="KW-0964">Secreted</keyword>
<comment type="caution">
    <text evidence="9">Lacks conserved residue(s) required for the propagation of feature annotation.</text>
</comment>
<dbReference type="InterPro" id="IPR036465">
    <property type="entry name" value="vWFA_dom_sf"/>
</dbReference>
<dbReference type="Gene3D" id="3.40.50.410">
    <property type="entry name" value="von Willebrand factor, type A domain"/>
    <property type="match status" value="2"/>
</dbReference>
<dbReference type="InterPro" id="IPR050525">
    <property type="entry name" value="ECM_Assembly_Org"/>
</dbReference>
<dbReference type="InterPro" id="IPR026823">
    <property type="entry name" value="cEGF"/>
</dbReference>
<dbReference type="FunFam" id="3.40.50.410:FF:000004">
    <property type="entry name" value="collagen alpha-6(VI) chain"/>
    <property type="match status" value="2"/>
</dbReference>
<protein>
    <submittedName>
        <fullName evidence="13">Matrilin 2</fullName>
    </submittedName>
</protein>
<keyword evidence="7" id="KW-1015">Disulfide bond</keyword>
<dbReference type="GO" id="GO:0005576">
    <property type="term" value="C:extracellular region"/>
    <property type="evidence" value="ECO:0007669"/>
    <property type="project" value="UniProtKB-SubCell"/>
</dbReference>
<dbReference type="InterPro" id="IPR000742">
    <property type="entry name" value="EGF"/>
</dbReference>
<dbReference type="Gene3D" id="2.10.25.10">
    <property type="entry name" value="Laminin"/>
    <property type="match status" value="5"/>
</dbReference>
<organism evidence="13 14">
    <name type="scientific">Paramormyrops kingsleyae</name>
    <dbReference type="NCBI Taxonomy" id="1676925"/>
    <lineage>
        <taxon>Eukaryota</taxon>
        <taxon>Metazoa</taxon>
        <taxon>Chordata</taxon>
        <taxon>Craniata</taxon>
        <taxon>Vertebrata</taxon>
        <taxon>Euteleostomi</taxon>
        <taxon>Actinopterygii</taxon>
        <taxon>Neopterygii</taxon>
        <taxon>Teleostei</taxon>
        <taxon>Osteoglossocephala</taxon>
        <taxon>Osteoglossomorpha</taxon>
        <taxon>Osteoglossiformes</taxon>
        <taxon>Mormyridae</taxon>
        <taxon>Paramormyrops</taxon>
    </lineage>
</organism>
<dbReference type="AlphaFoldDB" id="A0A3B3T784"/>
<dbReference type="CDD" id="cd00054">
    <property type="entry name" value="EGF_CA"/>
    <property type="match status" value="1"/>
</dbReference>
<reference evidence="13" key="1">
    <citation type="submission" date="2025-08" db="UniProtKB">
        <authorList>
            <consortium name="Ensembl"/>
        </authorList>
    </citation>
    <scope>IDENTIFICATION</scope>
</reference>
<dbReference type="FunFam" id="2.10.25.10:FF:000041">
    <property type="entry name" value="matrilin-2 isoform X1"/>
    <property type="match status" value="5"/>
</dbReference>
<dbReference type="Proteomes" id="UP000261540">
    <property type="component" value="Unplaced"/>
</dbReference>
<dbReference type="InterPro" id="IPR000152">
    <property type="entry name" value="EGF-type_Asp/Asn_hydroxyl_site"/>
</dbReference>
<dbReference type="PROSITE" id="PS00010">
    <property type="entry name" value="ASX_HYDROXYL"/>
    <property type="match status" value="3"/>
</dbReference>
<evidence type="ECO:0000256" key="7">
    <source>
        <dbReference type="ARBA" id="ARBA00023157"/>
    </source>
</evidence>
<sequence>MSVFFFVAPRTPWVKMRVTLTCLLCFLCGHSAVADLHSHHSHPAVNKKGNDTPLLESPCKGKPLDFVFIIDSSRSVRPHDYEKVKAFIKNILEFLDVGPEATRVGLLQYGSVVQNEFFLRDFQRKSDMQKAVDDMIQLASGTMTGLAIEYTMNVAFSEAEGARSPDANVRRMAMVVTDGRPQDTVHEVAASARSAGIEIFAIGVGRVDMNTLLAIGSEPHAEHVFLVANFSQIETLTSVFQSKICGVIDHCDHRKHGCEHDCVSTPDSYVCRCKKGFVLNADGKTCREVDFCALGTHGCEHKCVNTEDSFLCQCHEGYDLKPDGKTCKRIDLCALGHHGCEHKCVNTEDSYECQCHKGYTLNPDGKTCKKSDLCALGTHGCEHKCVKTEDSFVCQCHEGHTLNPDGKTCKKIDLCALGHHGCAHECVNTDGSYECQCHTGYTLNADGKTCDRPECGKMDLVFVIDGSKSLGLANFQLVKQFVNSIVGSLNVSRGHTQVGLLQYSTKVRTEFSLGQLSSAPAIKQAVSRMQYMARGSMTGSALRHMFEVSFSPERGSRPSVHRVSIVFTDGRSQDDVSKWAAKAQESGIIIYAVGVGKAIEDELREIASEPDEKHLLYAKDFSRMDEITNKLKSHICEAVPKPPTEDLCRCENMISFRHQAAEQLNRLNLKHILYNCGMGTQADSQLYTRRLISASGLLSFCILVSHFAWYKKFLCVF</sequence>
<dbReference type="PROSITE" id="PS50234">
    <property type="entry name" value="VWFA"/>
    <property type="match status" value="2"/>
</dbReference>
<dbReference type="Pfam" id="PF14670">
    <property type="entry name" value="FXa_inhibition"/>
    <property type="match status" value="3"/>
</dbReference>
<evidence type="ECO:0000256" key="3">
    <source>
        <dbReference type="ARBA" id="ARBA00022536"/>
    </source>
</evidence>
<dbReference type="PRINTS" id="PR00453">
    <property type="entry name" value="VWFADOMAIN"/>
</dbReference>
<evidence type="ECO:0000256" key="9">
    <source>
        <dbReference type="PROSITE-ProRule" id="PRU00076"/>
    </source>
</evidence>
<keyword evidence="3 9" id="KW-0245">EGF-like domain</keyword>
<keyword evidence="14" id="KW-1185">Reference proteome</keyword>
<feature type="domain" description="VWFA" evidence="12">
    <location>
        <begin position="65"/>
        <end position="244"/>
    </location>
</feature>
<feature type="domain" description="VWFA" evidence="12">
    <location>
        <begin position="459"/>
        <end position="631"/>
    </location>
</feature>
<evidence type="ECO:0000259" key="12">
    <source>
        <dbReference type="PROSITE" id="PS50234"/>
    </source>
</evidence>
<evidence type="ECO:0000256" key="8">
    <source>
        <dbReference type="ARBA" id="ARBA00023180"/>
    </source>
</evidence>
<dbReference type="GeneTree" id="ENSGT00940000158008"/>
<evidence type="ECO:0000313" key="13">
    <source>
        <dbReference type="Ensembl" id="ENSPKIP00000038520.1"/>
    </source>
</evidence>
<dbReference type="Pfam" id="PF00092">
    <property type="entry name" value="VWA"/>
    <property type="match status" value="2"/>
</dbReference>
<keyword evidence="4 10" id="KW-0732">Signal</keyword>
<reference evidence="13" key="2">
    <citation type="submission" date="2025-09" db="UniProtKB">
        <authorList>
            <consortium name="Ensembl"/>
        </authorList>
    </citation>
    <scope>IDENTIFICATION</scope>
</reference>
<keyword evidence="8" id="KW-0325">Glycoprotein</keyword>
<dbReference type="SUPFAM" id="SSF57196">
    <property type="entry name" value="EGF/Laminin"/>
    <property type="match status" value="2"/>
</dbReference>
<dbReference type="InterPro" id="IPR002035">
    <property type="entry name" value="VWF_A"/>
</dbReference>
<evidence type="ECO:0000313" key="14">
    <source>
        <dbReference type="Proteomes" id="UP000261540"/>
    </source>
</evidence>
<dbReference type="InterPro" id="IPR009030">
    <property type="entry name" value="Growth_fac_rcpt_cys_sf"/>
</dbReference>
<evidence type="ECO:0000256" key="5">
    <source>
        <dbReference type="ARBA" id="ARBA00022737"/>
    </source>
</evidence>
<comment type="subcellular location">
    <subcellularLocation>
        <location evidence="1">Secreted</location>
    </subcellularLocation>
</comment>
<dbReference type="PANTHER" id="PTHR24020">
    <property type="entry name" value="COLLAGEN ALPHA"/>
    <property type="match status" value="1"/>
</dbReference>